<dbReference type="InterPro" id="IPR037923">
    <property type="entry name" value="HTH-like"/>
</dbReference>
<evidence type="ECO:0000256" key="1">
    <source>
        <dbReference type="ARBA" id="ARBA00023125"/>
    </source>
</evidence>
<dbReference type="SUPFAM" id="SSF51215">
    <property type="entry name" value="Regulatory protein AraC"/>
    <property type="match status" value="1"/>
</dbReference>
<dbReference type="GO" id="GO:0003677">
    <property type="term" value="F:DNA binding"/>
    <property type="evidence" value="ECO:0007669"/>
    <property type="project" value="UniProtKB-KW"/>
</dbReference>
<dbReference type="AlphaFoldDB" id="A0A5J4QSQ2"/>
<comment type="caution">
    <text evidence="2">The sequence shown here is derived from an EMBL/GenBank/DDBJ whole genome shotgun (WGS) entry which is preliminary data.</text>
</comment>
<gene>
    <name evidence="2" type="ORF">EZS27_026303</name>
</gene>
<dbReference type="EMBL" id="SNRY01002588">
    <property type="protein sequence ID" value="KAA6324365.1"/>
    <property type="molecule type" value="Genomic_DNA"/>
</dbReference>
<accession>A0A5J4QSQ2</accession>
<evidence type="ECO:0000313" key="2">
    <source>
        <dbReference type="EMBL" id="KAA6324365.1"/>
    </source>
</evidence>
<sequence>MNQIPVHNIHEKFPTGIFLKHCQDGKITQDGNPIAFVEWVHRDNNYIFLFQEKGEARLMIDFKEYKTTNAMLLCVIPGQIHFGVELNSVSGWFLGVDSLFVEDEWKEVFETVLVSGNSIVPSTEILDDLRFGFALLDRKIQSGNQSLAQHAAILLIGIIAELYRGRLPVLLNKRLTTITLQFKSLLAEHLKTVKSPS</sequence>
<name>A0A5J4QSQ2_9ZZZZ</name>
<protein>
    <recommendedName>
        <fullName evidence="3">AraC-type arabinose-binding/dimerisation domain-containing protein</fullName>
    </recommendedName>
</protein>
<keyword evidence="1" id="KW-0238">DNA-binding</keyword>
<organism evidence="2">
    <name type="scientific">termite gut metagenome</name>
    <dbReference type="NCBI Taxonomy" id="433724"/>
    <lineage>
        <taxon>unclassified sequences</taxon>
        <taxon>metagenomes</taxon>
        <taxon>organismal metagenomes</taxon>
    </lineage>
</organism>
<evidence type="ECO:0008006" key="3">
    <source>
        <dbReference type="Google" id="ProtNLM"/>
    </source>
</evidence>
<reference evidence="2" key="1">
    <citation type="submission" date="2019-03" db="EMBL/GenBank/DDBJ databases">
        <title>Single cell metagenomics reveals metabolic interactions within the superorganism composed of flagellate Streblomastix strix and complex community of Bacteroidetes bacteria on its surface.</title>
        <authorList>
            <person name="Treitli S.C."/>
            <person name="Kolisko M."/>
            <person name="Husnik F."/>
            <person name="Keeling P."/>
            <person name="Hampl V."/>
        </authorList>
    </citation>
    <scope>NUCLEOTIDE SEQUENCE</scope>
    <source>
        <strain evidence="2">STM</strain>
    </source>
</reference>
<proteinExistence type="predicted"/>